<protein>
    <recommendedName>
        <fullName evidence="6">Zinc finger PHD-type domain-containing protein</fullName>
    </recommendedName>
</protein>
<feature type="domain" description="Zinc finger PHD-type" evidence="6">
    <location>
        <begin position="152"/>
        <end position="197"/>
    </location>
</feature>
<dbReference type="EMBL" id="CAAALY010107574">
    <property type="protein sequence ID" value="VEL29913.1"/>
    <property type="molecule type" value="Genomic_DNA"/>
</dbReference>
<name>A0A3S5A7M7_9PLAT</name>
<keyword evidence="4" id="KW-0156">Chromatin regulator</keyword>
<accession>A0A3S5A7M7</accession>
<dbReference type="SMART" id="SM00249">
    <property type="entry name" value="PHD"/>
    <property type="match status" value="1"/>
</dbReference>
<dbReference type="Proteomes" id="UP000784294">
    <property type="component" value="Unassembled WGS sequence"/>
</dbReference>
<keyword evidence="8" id="KW-1185">Reference proteome</keyword>
<dbReference type="InterPro" id="IPR013083">
    <property type="entry name" value="Znf_RING/FYVE/PHD"/>
</dbReference>
<dbReference type="AlphaFoldDB" id="A0A3S5A7M7"/>
<dbReference type="PROSITE" id="PS01359">
    <property type="entry name" value="ZF_PHD_1"/>
    <property type="match status" value="1"/>
</dbReference>
<evidence type="ECO:0000256" key="3">
    <source>
        <dbReference type="ARBA" id="ARBA00022833"/>
    </source>
</evidence>
<organism evidence="7 8">
    <name type="scientific">Protopolystoma xenopodis</name>
    <dbReference type="NCBI Taxonomy" id="117903"/>
    <lineage>
        <taxon>Eukaryota</taxon>
        <taxon>Metazoa</taxon>
        <taxon>Spiralia</taxon>
        <taxon>Lophotrochozoa</taxon>
        <taxon>Platyhelminthes</taxon>
        <taxon>Monogenea</taxon>
        <taxon>Polyopisthocotylea</taxon>
        <taxon>Polystomatidea</taxon>
        <taxon>Polystomatidae</taxon>
        <taxon>Protopolystoma</taxon>
    </lineage>
</organism>
<keyword evidence="3" id="KW-0862">Zinc</keyword>
<dbReference type="SUPFAM" id="SSF57903">
    <property type="entry name" value="FYVE/PHD zinc finger"/>
    <property type="match status" value="1"/>
</dbReference>
<dbReference type="GO" id="GO:0034967">
    <property type="term" value="C:Set3 complex"/>
    <property type="evidence" value="ECO:0007669"/>
    <property type="project" value="TreeGrafter"/>
</dbReference>
<comment type="caution">
    <text evidence="7">The sequence shown here is derived from an EMBL/GenBank/DDBJ whole genome shotgun (WGS) entry which is preliminary data.</text>
</comment>
<evidence type="ECO:0000256" key="1">
    <source>
        <dbReference type="ARBA" id="ARBA00022723"/>
    </source>
</evidence>
<evidence type="ECO:0000256" key="5">
    <source>
        <dbReference type="SAM" id="MobiDB-lite"/>
    </source>
</evidence>
<evidence type="ECO:0000256" key="2">
    <source>
        <dbReference type="ARBA" id="ARBA00022771"/>
    </source>
</evidence>
<reference evidence="7" key="1">
    <citation type="submission" date="2018-11" db="EMBL/GenBank/DDBJ databases">
        <authorList>
            <consortium name="Pathogen Informatics"/>
        </authorList>
    </citation>
    <scope>NUCLEOTIDE SEQUENCE</scope>
</reference>
<dbReference type="InterPro" id="IPR011011">
    <property type="entry name" value="Znf_FYVE_PHD"/>
</dbReference>
<evidence type="ECO:0000313" key="8">
    <source>
        <dbReference type="Proteomes" id="UP000784294"/>
    </source>
</evidence>
<dbReference type="InterPro" id="IPR001965">
    <property type="entry name" value="Znf_PHD"/>
</dbReference>
<feature type="non-terminal residue" evidence="7">
    <location>
        <position position="1"/>
    </location>
</feature>
<keyword evidence="2" id="KW-0863">Zinc-finger</keyword>
<dbReference type="GO" id="GO:0008270">
    <property type="term" value="F:zinc ion binding"/>
    <property type="evidence" value="ECO:0007669"/>
    <property type="project" value="UniProtKB-KW"/>
</dbReference>
<evidence type="ECO:0000259" key="6">
    <source>
        <dbReference type="SMART" id="SM00249"/>
    </source>
</evidence>
<sequence length="369" mass="39903">GNEDSDQLALLAKLALSKHDNRPLPSSLRFDTGSKFGAPNEDEVDSKNRNKKDDHSVQFNSQLSIVRCPSVIISSPRIISGPGTATTASSLLSSHNRTYLLSSNRSGQNVPLHVQRIGQPGASHILLRPQTAFISNVSGRRLTPFTSNINIRCICGFTHDDGCLVQCDTCKIWQHGECVTAYPSTPLPSIYFCELCNPRTLRVAEAISLQRRKLNVSGSNSSSFICPKGPSLPSFRQPNGQYRPGTNSSSSLPAASRILVASAGTPGSARSGSVQVRLTAQPLASASEGLLRQRKPTNNQTTEYAFFASQTAHGIQGHYYRLGLDRHSSLRHVASRAIGISGASLTAPQSRTSKRKQDLYNCVAARESF</sequence>
<dbReference type="Pfam" id="PF20826">
    <property type="entry name" value="PHD_5"/>
    <property type="match status" value="1"/>
</dbReference>
<proteinExistence type="predicted"/>
<feature type="region of interest" description="Disordered" evidence="5">
    <location>
        <begin position="20"/>
        <end position="56"/>
    </location>
</feature>
<feature type="compositionally biased region" description="Basic and acidic residues" evidence="5">
    <location>
        <begin position="45"/>
        <end position="56"/>
    </location>
</feature>
<evidence type="ECO:0000313" key="7">
    <source>
        <dbReference type="EMBL" id="VEL29913.1"/>
    </source>
</evidence>
<dbReference type="GO" id="GO:0006355">
    <property type="term" value="P:regulation of DNA-templated transcription"/>
    <property type="evidence" value="ECO:0007669"/>
    <property type="project" value="TreeGrafter"/>
</dbReference>
<dbReference type="PANTHER" id="PTHR46462">
    <property type="entry name" value="UPSET, ISOFORM A"/>
    <property type="match status" value="1"/>
</dbReference>
<dbReference type="InterPro" id="IPR019786">
    <property type="entry name" value="Zinc_finger_PHD-type_CS"/>
</dbReference>
<dbReference type="GO" id="GO:0006325">
    <property type="term" value="P:chromatin organization"/>
    <property type="evidence" value="ECO:0007669"/>
    <property type="project" value="UniProtKB-KW"/>
</dbReference>
<feature type="non-terminal residue" evidence="7">
    <location>
        <position position="369"/>
    </location>
</feature>
<dbReference type="Gene3D" id="3.30.40.10">
    <property type="entry name" value="Zinc/RING finger domain, C3HC4 (zinc finger)"/>
    <property type="match status" value="1"/>
</dbReference>
<evidence type="ECO:0000256" key="4">
    <source>
        <dbReference type="ARBA" id="ARBA00022853"/>
    </source>
</evidence>
<dbReference type="GO" id="GO:0070210">
    <property type="term" value="C:Rpd3L-Expanded complex"/>
    <property type="evidence" value="ECO:0007669"/>
    <property type="project" value="TreeGrafter"/>
</dbReference>
<dbReference type="PANTHER" id="PTHR46462:SF3">
    <property type="entry name" value="UPSET, ISOFORM A"/>
    <property type="match status" value="1"/>
</dbReference>
<gene>
    <name evidence="7" type="ORF">PXEA_LOCUS23353</name>
</gene>
<dbReference type="OrthoDB" id="1928087at2759"/>
<keyword evidence="1" id="KW-0479">Metal-binding</keyword>